<evidence type="ECO:0000256" key="1">
    <source>
        <dbReference type="SAM" id="MobiDB-lite"/>
    </source>
</evidence>
<feature type="non-terminal residue" evidence="2">
    <location>
        <position position="100"/>
    </location>
</feature>
<reference evidence="2" key="1">
    <citation type="submission" date="2020-02" db="EMBL/GenBank/DDBJ databases">
        <authorList>
            <person name="Meier V. D."/>
        </authorList>
    </citation>
    <scope>NUCLEOTIDE SEQUENCE</scope>
    <source>
        <strain evidence="2">AVDCRST_MAG25</strain>
    </source>
</reference>
<accession>A0A6J4R8S1</accession>
<feature type="compositionally biased region" description="Basic and acidic residues" evidence="1">
    <location>
        <begin position="53"/>
        <end position="93"/>
    </location>
</feature>
<sequence>AYRGAREGPVEKRHRPGDRDGSRRARPDLRRGRTRGGEAHRCLVQLDEPDVSGWRHDPGAGRDRGSLHRGRGDRERTAHLRAHVEPGDDEPRRQALLRPL</sequence>
<feature type="region of interest" description="Disordered" evidence="1">
    <location>
        <begin position="1"/>
        <end position="100"/>
    </location>
</feature>
<evidence type="ECO:0000313" key="2">
    <source>
        <dbReference type="EMBL" id="CAA9463474.1"/>
    </source>
</evidence>
<organism evidence="2">
    <name type="scientific">uncultured Rubrobacteraceae bacterium</name>
    <dbReference type="NCBI Taxonomy" id="349277"/>
    <lineage>
        <taxon>Bacteria</taxon>
        <taxon>Bacillati</taxon>
        <taxon>Actinomycetota</taxon>
        <taxon>Rubrobacteria</taxon>
        <taxon>Rubrobacterales</taxon>
        <taxon>Rubrobacteraceae</taxon>
        <taxon>environmental samples</taxon>
    </lineage>
</organism>
<feature type="compositionally biased region" description="Basic and acidic residues" evidence="1">
    <location>
        <begin position="1"/>
        <end position="41"/>
    </location>
</feature>
<name>A0A6J4R8S1_9ACTN</name>
<proteinExistence type="predicted"/>
<dbReference type="EMBL" id="CADCVI010000073">
    <property type="protein sequence ID" value="CAA9463474.1"/>
    <property type="molecule type" value="Genomic_DNA"/>
</dbReference>
<gene>
    <name evidence="2" type="ORF">AVDCRST_MAG25-1182</name>
</gene>
<feature type="non-terminal residue" evidence="2">
    <location>
        <position position="1"/>
    </location>
</feature>
<protein>
    <submittedName>
        <fullName evidence="2">PaaD-like protein (DUF59) involved in Fe-S cluster assembly</fullName>
    </submittedName>
</protein>
<dbReference type="AlphaFoldDB" id="A0A6J4R8S1"/>